<comment type="caution">
    <text evidence="2">The sequence shown here is derived from an EMBL/GenBank/DDBJ whole genome shotgun (WGS) entry which is preliminary data.</text>
</comment>
<feature type="domain" description="N-acetyltransferase" evidence="1">
    <location>
        <begin position="6"/>
        <end position="39"/>
    </location>
</feature>
<feature type="non-terminal residue" evidence="2">
    <location>
        <position position="39"/>
    </location>
</feature>
<dbReference type="OrthoDB" id="119501at2"/>
<evidence type="ECO:0000313" key="2">
    <source>
        <dbReference type="EMBL" id="PMD04336.1"/>
    </source>
</evidence>
<keyword evidence="2" id="KW-0808">Transferase</keyword>
<protein>
    <submittedName>
        <fullName evidence="2">GNAT family N-acetyltransferase</fullName>
    </submittedName>
</protein>
<dbReference type="EMBL" id="PNHK01000146">
    <property type="protein sequence ID" value="PMD04336.1"/>
    <property type="molecule type" value="Genomic_DNA"/>
</dbReference>
<sequence length="39" mass="4004">MTLTDEGNGVAYFGTFAVSPEAQGSGVGKELMAYAESFA</sequence>
<evidence type="ECO:0000313" key="3">
    <source>
        <dbReference type="Proteomes" id="UP000235598"/>
    </source>
</evidence>
<name>A0A2N6VJP1_9MICO</name>
<dbReference type="GO" id="GO:0016747">
    <property type="term" value="F:acyltransferase activity, transferring groups other than amino-acyl groups"/>
    <property type="evidence" value="ECO:0007669"/>
    <property type="project" value="InterPro"/>
</dbReference>
<evidence type="ECO:0000259" key="1">
    <source>
        <dbReference type="Pfam" id="PF00583"/>
    </source>
</evidence>
<dbReference type="SUPFAM" id="SSF55729">
    <property type="entry name" value="Acyl-CoA N-acyltransferases (Nat)"/>
    <property type="match status" value="1"/>
</dbReference>
<dbReference type="InterPro" id="IPR000182">
    <property type="entry name" value="GNAT_dom"/>
</dbReference>
<gene>
    <name evidence="2" type="ORF">CJ199_12650</name>
</gene>
<dbReference type="Proteomes" id="UP000235598">
    <property type="component" value="Unassembled WGS sequence"/>
</dbReference>
<dbReference type="InterPro" id="IPR016181">
    <property type="entry name" value="Acyl_CoA_acyltransferase"/>
</dbReference>
<organism evidence="2 3">
    <name type="scientific">Brevibacterium paucivorans</name>
    <dbReference type="NCBI Taxonomy" id="170994"/>
    <lineage>
        <taxon>Bacteria</taxon>
        <taxon>Bacillati</taxon>
        <taxon>Actinomycetota</taxon>
        <taxon>Actinomycetes</taxon>
        <taxon>Micrococcales</taxon>
        <taxon>Brevibacteriaceae</taxon>
        <taxon>Brevibacterium</taxon>
    </lineage>
</organism>
<dbReference type="Pfam" id="PF00583">
    <property type="entry name" value="Acetyltransf_1"/>
    <property type="match status" value="1"/>
</dbReference>
<dbReference type="Gene3D" id="3.40.630.30">
    <property type="match status" value="1"/>
</dbReference>
<dbReference type="AlphaFoldDB" id="A0A2N6VJP1"/>
<reference evidence="2 3" key="1">
    <citation type="submission" date="2017-09" db="EMBL/GenBank/DDBJ databases">
        <title>Bacterial strain isolated from the female urinary microbiota.</title>
        <authorList>
            <person name="Thomas-White K."/>
            <person name="Kumar N."/>
            <person name="Forster S."/>
            <person name="Putonti C."/>
            <person name="Lawley T."/>
            <person name="Wolfe A.J."/>
        </authorList>
    </citation>
    <scope>NUCLEOTIDE SEQUENCE [LARGE SCALE GENOMIC DNA]</scope>
    <source>
        <strain evidence="2 3">UMB1301</strain>
    </source>
</reference>
<dbReference type="CDD" id="cd04301">
    <property type="entry name" value="NAT_SF"/>
    <property type="match status" value="1"/>
</dbReference>
<accession>A0A2N6VJP1</accession>
<proteinExistence type="predicted"/>